<organism evidence="5 6">
    <name type="scientific">Halobellus rubicundus</name>
    <dbReference type="NCBI Taxonomy" id="2996466"/>
    <lineage>
        <taxon>Archaea</taxon>
        <taxon>Methanobacteriati</taxon>
        <taxon>Methanobacteriota</taxon>
        <taxon>Stenosarchaea group</taxon>
        <taxon>Halobacteria</taxon>
        <taxon>Halobacteriales</taxon>
        <taxon>Haloferacaceae</taxon>
        <taxon>Halobellus</taxon>
    </lineage>
</organism>
<dbReference type="SUPFAM" id="SSF56784">
    <property type="entry name" value="HAD-like"/>
    <property type="match status" value="1"/>
</dbReference>
<dbReference type="EMBL" id="JBGNYA010000001">
    <property type="protein sequence ID" value="MFA1612292.1"/>
    <property type="molecule type" value="Genomic_DNA"/>
</dbReference>
<sequence>MADPVAAVLFDLDDTLVRYRRSPETLLRESFDAVGVDPVFPVEAYYDRFDEFAERTHSMRELREECFAALCAERDRDPDLGREVASAYADARDHRDVEFLPGARDVLDAFAAEYRLGIVTNGARDPQAQKIDAVGLDSVVDVVVFAGHDAPPKPAPEPFRHALDALEAGPEAAVHVGNSLDSDVAGAAAAGIRSVWLAGGDAADGAASAERADHVVESLAELSRRPWLEK</sequence>
<evidence type="ECO:0000313" key="5">
    <source>
        <dbReference type="EMBL" id="MFA1612292.1"/>
    </source>
</evidence>
<dbReference type="SFLD" id="SFLDS00003">
    <property type="entry name" value="Haloacid_Dehalogenase"/>
    <property type="match status" value="1"/>
</dbReference>
<dbReference type="Gene3D" id="1.20.120.710">
    <property type="entry name" value="Haloacid dehalogenase hydrolase-like domain"/>
    <property type="match status" value="1"/>
</dbReference>
<comment type="similarity">
    <text evidence="2">Belongs to the HAD-like hydrolase superfamily.</text>
</comment>
<protein>
    <submittedName>
        <fullName evidence="5">HAD family hydrolase</fullName>
        <ecNumber evidence="5">3.1.3.-</ecNumber>
    </submittedName>
</protein>
<dbReference type="InterPro" id="IPR036412">
    <property type="entry name" value="HAD-like_sf"/>
</dbReference>
<dbReference type="Gene3D" id="3.40.50.1000">
    <property type="entry name" value="HAD superfamily/HAD-like"/>
    <property type="match status" value="1"/>
</dbReference>
<evidence type="ECO:0000313" key="6">
    <source>
        <dbReference type="Proteomes" id="UP001570511"/>
    </source>
</evidence>
<evidence type="ECO:0000256" key="3">
    <source>
        <dbReference type="ARBA" id="ARBA00022801"/>
    </source>
</evidence>
<dbReference type="GO" id="GO:0016787">
    <property type="term" value="F:hydrolase activity"/>
    <property type="evidence" value="ECO:0007669"/>
    <property type="project" value="UniProtKB-KW"/>
</dbReference>
<dbReference type="AlphaFoldDB" id="A0ABD5MEF8"/>
<dbReference type="InterPro" id="IPR006439">
    <property type="entry name" value="HAD-SF_hydro_IA"/>
</dbReference>
<reference evidence="5 6" key="1">
    <citation type="submission" date="2024-08" db="EMBL/GenBank/DDBJ databases">
        <title>Halobellus sp. MBLA0158 whole genome sequence.</title>
        <authorList>
            <person name="Hwang C.Y."/>
            <person name="Cho E.-S."/>
            <person name="Seo M.-J."/>
        </authorList>
    </citation>
    <scope>NUCLEOTIDE SEQUENCE [LARGE SCALE GENOMIC DNA]</scope>
    <source>
        <strain evidence="5 6">MBLA0158</strain>
    </source>
</reference>
<proteinExistence type="inferred from homology"/>
<dbReference type="InterPro" id="IPR051400">
    <property type="entry name" value="HAD-like_hydrolase"/>
</dbReference>
<keyword evidence="6" id="KW-1185">Reference proteome</keyword>
<keyword evidence="3 5" id="KW-0378">Hydrolase</keyword>
<dbReference type="EC" id="3.1.3.-" evidence="5"/>
<evidence type="ECO:0000256" key="1">
    <source>
        <dbReference type="ARBA" id="ARBA00001946"/>
    </source>
</evidence>
<evidence type="ECO:0000256" key="4">
    <source>
        <dbReference type="ARBA" id="ARBA00022842"/>
    </source>
</evidence>
<name>A0ABD5MEF8_9EURY</name>
<accession>A0ABD5MEF8</accession>
<dbReference type="NCBIfam" id="TIGR01549">
    <property type="entry name" value="HAD-SF-IA-v1"/>
    <property type="match status" value="1"/>
</dbReference>
<dbReference type="InterPro" id="IPR023214">
    <property type="entry name" value="HAD_sf"/>
</dbReference>
<keyword evidence="4" id="KW-0460">Magnesium</keyword>
<comment type="caution">
    <text evidence="5">The sequence shown here is derived from an EMBL/GenBank/DDBJ whole genome shotgun (WGS) entry which is preliminary data.</text>
</comment>
<comment type="cofactor">
    <cofactor evidence="1">
        <name>Mg(2+)</name>
        <dbReference type="ChEBI" id="CHEBI:18420"/>
    </cofactor>
</comment>
<dbReference type="PANTHER" id="PTHR46470">
    <property type="entry name" value="N-ACYLNEURAMINATE-9-PHOSPHATASE"/>
    <property type="match status" value="1"/>
</dbReference>
<dbReference type="SFLD" id="SFLDG01129">
    <property type="entry name" value="C1.5:_HAD__Beta-PGM__Phosphata"/>
    <property type="match status" value="1"/>
</dbReference>
<dbReference type="Pfam" id="PF00702">
    <property type="entry name" value="Hydrolase"/>
    <property type="match status" value="1"/>
</dbReference>
<gene>
    <name evidence="5" type="ORF">OS889_14955</name>
</gene>
<dbReference type="GO" id="GO:0044281">
    <property type="term" value="P:small molecule metabolic process"/>
    <property type="evidence" value="ECO:0007669"/>
    <property type="project" value="UniProtKB-ARBA"/>
</dbReference>
<dbReference type="RefSeq" id="WP_372391114.1">
    <property type="nucleotide sequence ID" value="NZ_JBGNYA010000001.1"/>
</dbReference>
<dbReference type="Proteomes" id="UP001570511">
    <property type="component" value="Unassembled WGS sequence"/>
</dbReference>
<evidence type="ECO:0000256" key="2">
    <source>
        <dbReference type="ARBA" id="ARBA00007958"/>
    </source>
</evidence>